<reference evidence="1 2" key="1">
    <citation type="submission" date="2020-04" db="EMBL/GenBank/DDBJ databases">
        <title>Genome sequencing of novel species.</title>
        <authorList>
            <person name="Heo J."/>
            <person name="Kim S.-J."/>
            <person name="Kim J.-S."/>
            <person name="Hong S.-B."/>
            <person name="Kwon S.-W."/>
        </authorList>
    </citation>
    <scope>NUCLEOTIDE SEQUENCE [LARGE SCALE GENOMIC DNA]</scope>
    <source>
        <strain evidence="1 2">GN2-R2</strain>
    </source>
</reference>
<gene>
    <name evidence="1" type="ORF">HH212_26090</name>
</gene>
<dbReference type="KEGG" id="mfy:HH212_26090"/>
<keyword evidence="2" id="KW-1185">Reference proteome</keyword>
<dbReference type="RefSeq" id="WP_170205111.1">
    <property type="nucleotide sequence ID" value="NZ_CP051685.1"/>
</dbReference>
<sequence>MYSIVKRLRTGGARRPANEITDDPGYEGELRVGATGAVVTAILIEQDDEHMRPIIPPLEHAQLTVMRVDMMLFHGIERDKETGAGVEQEWSVQIIGY</sequence>
<proteinExistence type="predicted"/>
<evidence type="ECO:0000313" key="1">
    <source>
        <dbReference type="EMBL" id="QJE03030.1"/>
    </source>
</evidence>
<organism evidence="1 2">
    <name type="scientific">Massilia forsythiae</name>
    <dbReference type="NCBI Taxonomy" id="2728020"/>
    <lineage>
        <taxon>Bacteria</taxon>
        <taxon>Pseudomonadati</taxon>
        <taxon>Pseudomonadota</taxon>
        <taxon>Betaproteobacteria</taxon>
        <taxon>Burkholderiales</taxon>
        <taxon>Oxalobacteraceae</taxon>
        <taxon>Telluria group</taxon>
        <taxon>Massilia</taxon>
    </lineage>
</organism>
<dbReference type="Proteomes" id="UP000502415">
    <property type="component" value="Chromosome"/>
</dbReference>
<evidence type="ECO:0000313" key="2">
    <source>
        <dbReference type="Proteomes" id="UP000502415"/>
    </source>
</evidence>
<dbReference type="AlphaFoldDB" id="A0A7Z2W1F3"/>
<dbReference type="EMBL" id="CP051685">
    <property type="protein sequence ID" value="QJE03030.1"/>
    <property type="molecule type" value="Genomic_DNA"/>
</dbReference>
<name>A0A7Z2W1F3_9BURK</name>
<protein>
    <submittedName>
        <fullName evidence="1">Uncharacterized protein</fullName>
    </submittedName>
</protein>
<accession>A0A7Z2W1F3</accession>